<dbReference type="EMBL" id="SLUM01000001">
    <property type="protein sequence ID" value="TCL61584.1"/>
    <property type="molecule type" value="Genomic_DNA"/>
</dbReference>
<evidence type="ECO:0000313" key="3">
    <source>
        <dbReference type="Proteomes" id="UP000295184"/>
    </source>
</evidence>
<sequence length="169" mass="18940">MYTPKLVIRKLLLGAVLMTVAIIITVLIRENMDVKDPEQALPTITITVNGDVNLNDKMVFRAGYEWNFFTTVAKDTPTYTSATLREQLYPVDLAPNSVLDISFSLPPKTLRIQRASDDALENFVELADVSDGQIISPSAPGLYLYQVEAGFGWRGSVRYFFMVRVQQTS</sequence>
<proteinExistence type="predicted"/>
<evidence type="ECO:0000313" key="2">
    <source>
        <dbReference type="EMBL" id="TCL61584.1"/>
    </source>
</evidence>
<keyword evidence="1" id="KW-1133">Transmembrane helix</keyword>
<reference evidence="2 3" key="1">
    <citation type="submission" date="2019-03" db="EMBL/GenBank/DDBJ databases">
        <title>Genomic Encyclopedia of Type Strains, Phase IV (KMG-IV): sequencing the most valuable type-strain genomes for metagenomic binning, comparative biology and taxonomic classification.</title>
        <authorList>
            <person name="Goeker M."/>
        </authorList>
    </citation>
    <scope>NUCLEOTIDE SEQUENCE [LARGE SCALE GENOMIC DNA]</scope>
    <source>
        <strain evidence="2 3">DSM 100451</strain>
    </source>
</reference>
<comment type="caution">
    <text evidence="2">The sequence shown here is derived from an EMBL/GenBank/DDBJ whole genome shotgun (WGS) entry which is preliminary data.</text>
</comment>
<name>A0A4R1R7J4_9FIRM</name>
<dbReference type="OrthoDB" id="1844845at2"/>
<dbReference type="RefSeq" id="WP_058964054.1">
    <property type="nucleotide sequence ID" value="NZ_CABKVM010000016.1"/>
</dbReference>
<gene>
    <name evidence="2" type="ORF">EDD77_10138</name>
</gene>
<keyword evidence="1" id="KW-0812">Transmembrane</keyword>
<evidence type="ECO:0000256" key="1">
    <source>
        <dbReference type="SAM" id="Phobius"/>
    </source>
</evidence>
<organism evidence="2 3">
    <name type="scientific">Allofournierella massiliensis</name>
    <dbReference type="NCBI Taxonomy" id="1650663"/>
    <lineage>
        <taxon>Bacteria</taxon>
        <taxon>Bacillati</taxon>
        <taxon>Bacillota</taxon>
        <taxon>Clostridia</taxon>
        <taxon>Eubacteriales</taxon>
        <taxon>Oscillospiraceae</taxon>
        <taxon>Allofournierella</taxon>
    </lineage>
</organism>
<keyword evidence="1" id="KW-0472">Membrane</keyword>
<dbReference type="GeneID" id="97382410"/>
<dbReference type="AlphaFoldDB" id="A0A4R1R7J4"/>
<dbReference type="Proteomes" id="UP000295184">
    <property type="component" value="Unassembled WGS sequence"/>
</dbReference>
<feature type="transmembrane region" description="Helical" evidence="1">
    <location>
        <begin position="6"/>
        <end position="28"/>
    </location>
</feature>
<protein>
    <submittedName>
        <fullName evidence="2">Uncharacterized protein</fullName>
    </submittedName>
</protein>
<accession>A0A4R1R7J4</accession>